<evidence type="ECO:0000256" key="2">
    <source>
        <dbReference type="ARBA" id="ARBA00022691"/>
    </source>
</evidence>
<dbReference type="InterPro" id="IPR029063">
    <property type="entry name" value="SAM-dependent_MTases_sf"/>
</dbReference>
<dbReference type="EMBL" id="DTHO01000030">
    <property type="protein sequence ID" value="HGG99455.1"/>
    <property type="molecule type" value="Genomic_DNA"/>
</dbReference>
<feature type="domain" description="Methyltransferase small" evidence="3">
    <location>
        <begin position="31"/>
        <end position="118"/>
    </location>
</feature>
<dbReference type="GO" id="GO:0008170">
    <property type="term" value="F:N-methyltransferase activity"/>
    <property type="evidence" value="ECO:0007669"/>
    <property type="project" value="UniProtKB-ARBA"/>
</dbReference>
<evidence type="ECO:0000313" key="4">
    <source>
        <dbReference type="EMBL" id="HGG99455.1"/>
    </source>
</evidence>
<evidence type="ECO:0000259" key="3">
    <source>
        <dbReference type="Pfam" id="PF05175"/>
    </source>
</evidence>
<dbReference type="InterPro" id="IPR050210">
    <property type="entry name" value="tRNA_Adenine-N(6)_MTase"/>
</dbReference>
<protein>
    <submittedName>
        <fullName evidence="4">Methyltransferase domain-containing protein</fullName>
    </submittedName>
</protein>
<proteinExistence type="predicted"/>
<dbReference type="Pfam" id="PF05175">
    <property type="entry name" value="MTS"/>
    <property type="match status" value="1"/>
</dbReference>
<organism evidence="4">
    <name type="scientific">Thermodesulfovibrio aggregans</name>
    <dbReference type="NCBI Taxonomy" id="86166"/>
    <lineage>
        <taxon>Bacteria</taxon>
        <taxon>Pseudomonadati</taxon>
        <taxon>Nitrospirota</taxon>
        <taxon>Thermodesulfovibrionia</taxon>
        <taxon>Thermodesulfovibrionales</taxon>
        <taxon>Thermodesulfovibrionaceae</taxon>
        <taxon>Thermodesulfovibrio</taxon>
    </lineage>
</organism>
<keyword evidence="1 4" id="KW-0489">Methyltransferase</keyword>
<gene>
    <name evidence="4" type="ORF">ENV75_03255</name>
</gene>
<dbReference type="Gene3D" id="3.40.50.150">
    <property type="entry name" value="Vaccinia Virus protein VP39"/>
    <property type="match status" value="1"/>
</dbReference>
<dbReference type="SUPFAM" id="SSF53335">
    <property type="entry name" value="S-adenosyl-L-methionine-dependent methyltransferases"/>
    <property type="match status" value="1"/>
</dbReference>
<reference evidence="4" key="1">
    <citation type="journal article" date="2020" name="mSystems">
        <title>Genome- and Community-Level Interaction Insights into Carbon Utilization and Element Cycling Functions of Hydrothermarchaeota in Hydrothermal Sediment.</title>
        <authorList>
            <person name="Zhou Z."/>
            <person name="Liu Y."/>
            <person name="Xu W."/>
            <person name="Pan J."/>
            <person name="Luo Z.H."/>
            <person name="Li M."/>
        </authorList>
    </citation>
    <scope>NUCLEOTIDE SEQUENCE [LARGE SCALE GENOMIC DNA]</scope>
    <source>
        <strain evidence="4">SpSt-788</strain>
    </source>
</reference>
<accession>A0A7C4AJA8</accession>
<keyword evidence="4" id="KW-0808">Transferase</keyword>
<dbReference type="InterPro" id="IPR007848">
    <property type="entry name" value="Small_mtfrase_dom"/>
</dbReference>
<keyword evidence="2" id="KW-0949">S-adenosyl-L-methionine</keyword>
<dbReference type="PANTHER" id="PTHR47739">
    <property type="entry name" value="TRNA1(VAL) (ADENINE(37)-N6)-METHYLTRANSFERASE"/>
    <property type="match status" value="1"/>
</dbReference>
<dbReference type="PROSITE" id="PS00092">
    <property type="entry name" value="N6_MTASE"/>
    <property type="match status" value="1"/>
</dbReference>
<sequence>MDYTIDTIGSIKICQPKEGYRFSVDALILANFVNLKVLNRAVDIGAGTGIIGIILAKRYPKASITMIEIQPELAELARQNLSLNNIEDRARIICIDAKEFNETGFDLAIANPPFRRPGTGKISPMEKKALARHELSLTITDIVRIGQRLLRHRGRLYMIHLPERLTEIVRIMSKHNLEIKRLRFVHSRLNTEAKMVLIEAVKGGRSGLKVESPLYVYNEDGTYTGEMKKIYKI</sequence>
<evidence type="ECO:0000256" key="1">
    <source>
        <dbReference type="ARBA" id="ARBA00022603"/>
    </source>
</evidence>
<dbReference type="AlphaFoldDB" id="A0A7C4AJA8"/>
<dbReference type="GO" id="GO:0008757">
    <property type="term" value="F:S-adenosylmethionine-dependent methyltransferase activity"/>
    <property type="evidence" value="ECO:0007669"/>
    <property type="project" value="UniProtKB-ARBA"/>
</dbReference>
<dbReference type="InterPro" id="IPR002052">
    <property type="entry name" value="DNA_methylase_N6_adenine_CS"/>
</dbReference>
<dbReference type="CDD" id="cd02440">
    <property type="entry name" value="AdoMet_MTases"/>
    <property type="match status" value="1"/>
</dbReference>
<dbReference type="PANTHER" id="PTHR47739:SF1">
    <property type="entry name" value="TRNA1(VAL) (ADENINE(37)-N6)-METHYLTRANSFERASE"/>
    <property type="match status" value="1"/>
</dbReference>
<comment type="caution">
    <text evidence="4">The sequence shown here is derived from an EMBL/GenBank/DDBJ whole genome shotgun (WGS) entry which is preliminary data.</text>
</comment>
<dbReference type="GO" id="GO:0003676">
    <property type="term" value="F:nucleic acid binding"/>
    <property type="evidence" value="ECO:0007669"/>
    <property type="project" value="InterPro"/>
</dbReference>
<dbReference type="GO" id="GO:0032259">
    <property type="term" value="P:methylation"/>
    <property type="evidence" value="ECO:0007669"/>
    <property type="project" value="UniProtKB-KW"/>
</dbReference>
<name>A0A7C4AJA8_9BACT</name>